<proteinExistence type="predicted"/>
<feature type="compositionally biased region" description="Low complexity" evidence="3">
    <location>
        <begin position="545"/>
        <end position="555"/>
    </location>
</feature>
<dbReference type="Proteomes" id="UP000887577">
    <property type="component" value="Unplaced"/>
</dbReference>
<protein>
    <submittedName>
        <fullName evidence="6">CCHC-type domain-containing protein</fullName>
    </submittedName>
</protein>
<keyword evidence="1" id="KW-0863">Zinc-finger</keyword>
<evidence type="ECO:0000256" key="2">
    <source>
        <dbReference type="SAM" id="Coils"/>
    </source>
</evidence>
<name>A0A914ZCZ3_9BILA</name>
<dbReference type="GO" id="GO:0003676">
    <property type="term" value="F:nucleic acid binding"/>
    <property type="evidence" value="ECO:0007669"/>
    <property type="project" value="InterPro"/>
</dbReference>
<evidence type="ECO:0000256" key="3">
    <source>
        <dbReference type="SAM" id="MobiDB-lite"/>
    </source>
</evidence>
<feature type="compositionally biased region" description="Basic and acidic residues" evidence="3">
    <location>
        <begin position="443"/>
        <end position="516"/>
    </location>
</feature>
<feature type="coiled-coil region" evidence="2">
    <location>
        <begin position="7"/>
        <end position="103"/>
    </location>
</feature>
<evidence type="ECO:0000256" key="1">
    <source>
        <dbReference type="PROSITE-ProRule" id="PRU00047"/>
    </source>
</evidence>
<dbReference type="GO" id="GO:0019899">
    <property type="term" value="F:enzyme binding"/>
    <property type="evidence" value="ECO:0007669"/>
    <property type="project" value="UniProtKB-ARBA"/>
</dbReference>
<reference evidence="6" key="1">
    <citation type="submission" date="2022-11" db="UniProtKB">
        <authorList>
            <consortium name="WormBaseParasite"/>
        </authorList>
    </citation>
    <scope>IDENTIFICATION</scope>
</reference>
<dbReference type="SUPFAM" id="SSF57756">
    <property type="entry name" value="Retrovirus zinc finger-like domains"/>
    <property type="match status" value="1"/>
</dbReference>
<dbReference type="InterPro" id="IPR001878">
    <property type="entry name" value="Znf_CCHC"/>
</dbReference>
<keyword evidence="1" id="KW-0862">Zinc</keyword>
<evidence type="ECO:0000313" key="5">
    <source>
        <dbReference type="Proteomes" id="UP000887577"/>
    </source>
</evidence>
<sequence length="626" mass="73709">MEAKKKLEDLERDLRALSRSFETLQAQHLGMKKEYNDLIVALAQKVKKEQTTMKQELEDIVKQVAQHGQVQTTEFKNEFTSALETLFEKMEKHEGRISTVMEQIKSYIDTKTAENFLHIKKLEERMSISNERKFIFEKQRTPFQAQPAFLTSMLSSEGRKDQLESLRDKLSQPSQSMTKLELLLQESSLEPKEEIKLSTTEPTIQVEVAKDSTATSVDATVRYFEVTPVIDVNCFYMEGEMEQFTGDPTKPFFVWETQLLLFLATKEIPPTPQQSLAHLVRLLSGTAIIYYRSLPGATSNNFQATLDALRDHFPGRQAKQVADQQLMHAKQRQGESVHDFSTRLLRLVEASMMSEPPNIVNHMLKHYLIVNLLPELRLQVQRTPLANYEEALAKAYEAEAFQQMKNDLQINMQTLRIEASPADRELICYWCHERGHIKRRCPQLRERQSSRHTSRPFEDSRGRNDRYYQHRNKSGERYDNRGNQDSYHRAQYDRRGNQDSYHRAQYDRRGNQDSYHRAQSPNYQRDYSRNNSRDHHRSSTPYYQREGGYRNSRNNSNERHHSTERSSYNSQQSSRNHSRDRYESQHRQPDRESRHTSQERRKPVIRFADNRPKDAESHFLQAEMFM</sequence>
<dbReference type="InterPro" id="IPR036875">
    <property type="entry name" value="Znf_CCHC_sf"/>
</dbReference>
<keyword evidence="5" id="KW-1185">Reference proteome</keyword>
<accession>A0A914ZCZ3</accession>
<evidence type="ECO:0000313" key="6">
    <source>
        <dbReference type="WBParaSite" id="PSU_v2.g9555.t1"/>
    </source>
</evidence>
<feature type="compositionally biased region" description="Basic and acidic residues" evidence="3">
    <location>
        <begin position="577"/>
        <end position="612"/>
    </location>
</feature>
<evidence type="ECO:0000259" key="4">
    <source>
        <dbReference type="PROSITE" id="PS50158"/>
    </source>
</evidence>
<dbReference type="GO" id="GO:0008270">
    <property type="term" value="F:zinc ion binding"/>
    <property type="evidence" value="ECO:0007669"/>
    <property type="project" value="UniProtKB-KW"/>
</dbReference>
<feature type="domain" description="CCHC-type" evidence="4">
    <location>
        <begin position="428"/>
        <end position="443"/>
    </location>
</feature>
<organism evidence="5 6">
    <name type="scientific">Panagrolaimus superbus</name>
    <dbReference type="NCBI Taxonomy" id="310955"/>
    <lineage>
        <taxon>Eukaryota</taxon>
        <taxon>Metazoa</taxon>
        <taxon>Ecdysozoa</taxon>
        <taxon>Nematoda</taxon>
        <taxon>Chromadorea</taxon>
        <taxon>Rhabditida</taxon>
        <taxon>Tylenchina</taxon>
        <taxon>Panagrolaimomorpha</taxon>
        <taxon>Panagrolaimoidea</taxon>
        <taxon>Panagrolaimidae</taxon>
        <taxon>Panagrolaimus</taxon>
    </lineage>
</organism>
<dbReference type="WBParaSite" id="PSU_v2.g9555.t1">
    <property type="protein sequence ID" value="PSU_v2.g9555.t1"/>
    <property type="gene ID" value="PSU_v2.g9555"/>
</dbReference>
<dbReference type="PROSITE" id="PS50158">
    <property type="entry name" value="ZF_CCHC"/>
    <property type="match status" value="1"/>
</dbReference>
<keyword evidence="1" id="KW-0479">Metal-binding</keyword>
<dbReference type="Gene3D" id="4.10.60.10">
    <property type="entry name" value="Zinc finger, CCHC-type"/>
    <property type="match status" value="1"/>
</dbReference>
<dbReference type="AlphaFoldDB" id="A0A914ZCZ3"/>
<keyword evidence="2" id="KW-0175">Coiled coil</keyword>
<feature type="region of interest" description="Disordered" evidence="3">
    <location>
        <begin position="442"/>
        <end position="612"/>
    </location>
</feature>
<feature type="compositionally biased region" description="Low complexity" evidence="3">
    <location>
        <begin position="565"/>
        <end position="575"/>
    </location>
</feature>